<proteinExistence type="predicted"/>
<reference evidence="1" key="1">
    <citation type="submission" date="2018-02" db="EMBL/GenBank/DDBJ databases">
        <title>Rhizophora mucronata_Transcriptome.</title>
        <authorList>
            <person name="Meera S.P."/>
            <person name="Sreeshan A."/>
            <person name="Augustine A."/>
        </authorList>
    </citation>
    <scope>NUCLEOTIDE SEQUENCE</scope>
    <source>
        <tissue evidence="1">Leaf</tissue>
    </source>
</reference>
<protein>
    <submittedName>
        <fullName evidence="1">Uncharacterized protein</fullName>
    </submittedName>
</protein>
<dbReference type="EMBL" id="GGEC01036214">
    <property type="protein sequence ID" value="MBX16698.1"/>
    <property type="molecule type" value="Transcribed_RNA"/>
</dbReference>
<evidence type="ECO:0000313" key="1">
    <source>
        <dbReference type="EMBL" id="MBX16698.1"/>
    </source>
</evidence>
<sequence>MGPAWSTRLSGRRAMPLIGSHQMPRDVVAEYETPWWTATKKAEEPALSWPPMTAVMWMLRTVMDARICCSCAVSAPSRALRSEYAEVQEILEKRGKGDKVEHLVYGGRTAAENLG</sequence>
<organism evidence="1">
    <name type="scientific">Rhizophora mucronata</name>
    <name type="common">Asiatic mangrove</name>
    <dbReference type="NCBI Taxonomy" id="61149"/>
    <lineage>
        <taxon>Eukaryota</taxon>
        <taxon>Viridiplantae</taxon>
        <taxon>Streptophyta</taxon>
        <taxon>Embryophyta</taxon>
        <taxon>Tracheophyta</taxon>
        <taxon>Spermatophyta</taxon>
        <taxon>Magnoliopsida</taxon>
        <taxon>eudicotyledons</taxon>
        <taxon>Gunneridae</taxon>
        <taxon>Pentapetalae</taxon>
        <taxon>rosids</taxon>
        <taxon>fabids</taxon>
        <taxon>Malpighiales</taxon>
        <taxon>Rhizophoraceae</taxon>
        <taxon>Rhizophora</taxon>
    </lineage>
</organism>
<name>A0A2P2LFF0_RHIMU</name>
<accession>A0A2P2LFF0</accession>
<dbReference type="AlphaFoldDB" id="A0A2P2LFF0"/>